<evidence type="ECO:0000313" key="3">
    <source>
        <dbReference type="EMBL" id="MCO5724453.1"/>
    </source>
</evidence>
<dbReference type="RefSeq" id="WP_252740832.1">
    <property type="nucleotide sequence ID" value="NZ_JAMXIB010000004.1"/>
</dbReference>
<dbReference type="Proteomes" id="UP001206312">
    <property type="component" value="Unassembled WGS sequence"/>
</dbReference>
<evidence type="ECO:0000259" key="2">
    <source>
        <dbReference type="Pfam" id="PF13739"/>
    </source>
</evidence>
<sequence length="244" mass="27362">MKRSLYVILLLVLGACVEETAFRMETREFSGEVCPDCPVVYISIPQASGRSALATAINTSLREEIIDLLDYDEARDATDIGEAISAFQGGYRKLQEDFPEELSGWEARVEAFKSYESPQVLSLQIRSYIFTGGAHGYEGTRLLNFDRKTGEQLQAAQLFADTLAFRNFAEKAFRQQYHIPENEPINSTGFMFPGGRFELPENIGFAPEGLVLHYNPYEAASYADGDLVLALPLEEVRPFLKGEY</sequence>
<comment type="caution">
    <text evidence="3">The sequence shown here is derived from an EMBL/GenBank/DDBJ whole genome shotgun (WGS) entry which is preliminary data.</text>
</comment>
<dbReference type="Gene3D" id="3.30.565.40">
    <property type="entry name" value="Fervidobacterium nodosum Rt17-B1 like"/>
    <property type="match status" value="1"/>
</dbReference>
<evidence type="ECO:0000313" key="4">
    <source>
        <dbReference type="Proteomes" id="UP001206312"/>
    </source>
</evidence>
<reference evidence="3 4" key="1">
    <citation type="submission" date="2022-06" db="EMBL/GenBank/DDBJ databases">
        <authorList>
            <person name="Xuan X."/>
        </authorList>
    </citation>
    <scope>NUCLEOTIDE SEQUENCE [LARGE SCALE GENOMIC DNA]</scope>
    <source>
        <strain evidence="3 4">2V75</strain>
    </source>
</reference>
<gene>
    <name evidence="3" type="ORF">NG653_06275</name>
</gene>
<organism evidence="3 4">
    <name type="scientific">Robiginitalea marina</name>
    <dbReference type="NCBI Taxonomy" id="2954105"/>
    <lineage>
        <taxon>Bacteria</taxon>
        <taxon>Pseudomonadati</taxon>
        <taxon>Bacteroidota</taxon>
        <taxon>Flavobacteriia</taxon>
        <taxon>Flavobacteriales</taxon>
        <taxon>Flavobacteriaceae</taxon>
        <taxon>Robiginitalea</taxon>
    </lineage>
</organism>
<accession>A0ABT1AZ31</accession>
<protein>
    <submittedName>
        <fullName evidence="3">DUF3298 and DUF4163 domain-containing protein</fullName>
    </submittedName>
</protein>
<dbReference type="PROSITE" id="PS51257">
    <property type="entry name" value="PROKAR_LIPOPROTEIN"/>
    <property type="match status" value="1"/>
</dbReference>
<keyword evidence="4" id="KW-1185">Reference proteome</keyword>
<dbReference type="InterPro" id="IPR037126">
    <property type="entry name" value="PdaC/RsiV-like_sf"/>
</dbReference>
<dbReference type="EMBL" id="JAMXIB010000004">
    <property type="protein sequence ID" value="MCO5724453.1"/>
    <property type="molecule type" value="Genomic_DNA"/>
</dbReference>
<feature type="domain" description="DUF3298" evidence="1">
    <location>
        <begin position="165"/>
        <end position="233"/>
    </location>
</feature>
<dbReference type="Pfam" id="PF11738">
    <property type="entry name" value="DUF3298"/>
    <property type="match status" value="1"/>
</dbReference>
<proteinExistence type="predicted"/>
<dbReference type="Gene3D" id="3.90.640.20">
    <property type="entry name" value="Heat-shock cognate protein, ATPase"/>
    <property type="match status" value="1"/>
</dbReference>
<evidence type="ECO:0000259" key="1">
    <source>
        <dbReference type="Pfam" id="PF11738"/>
    </source>
</evidence>
<feature type="domain" description="Deacetylase PdaC" evidence="2">
    <location>
        <begin position="40"/>
        <end position="137"/>
    </location>
</feature>
<name>A0ABT1AZ31_9FLAO</name>
<dbReference type="InterPro" id="IPR025303">
    <property type="entry name" value="PdaC"/>
</dbReference>
<dbReference type="InterPro" id="IPR021729">
    <property type="entry name" value="DUF3298"/>
</dbReference>
<dbReference type="Pfam" id="PF13739">
    <property type="entry name" value="PdaC"/>
    <property type="match status" value="1"/>
</dbReference>